<proteinExistence type="predicted"/>
<feature type="compositionally biased region" description="Basic and acidic residues" evidence="1">
    <location>
        <begin position="48"/>
        <end position="57"/>
    </location>
</feature>
<gene>
    <name evidence="2" type="ORF">San01_06770</name>
</gene>
<feature type="compositionally biased region" description="Low complexity" evidence="1">
    <location>
        <begin position="22"/>
        <end position="32"/>
    </location>
</feature>
<comment type="caution">
    <text evidence="2">The sequence shown here is derived from an EMBL/GenBank/DDBJ whole genome shotgun (WGS) entry which is preliminary data.</text>
</comment>
<dbReference type="EMBL" id="BLAG01000004">
    <property type="protein sequence ID" value="GES28190.1"/>
    <property type="molecule type" value="Genomic_DNA"/>
</dbReference>
<dbReference type="AlphaFoldDB" id="A0A5J4L9M6"/>
<evidence type="ECO:0000313" key="2">
    <source>
        <dbReference type="EMBL" id="GES28190.1"/>
    </source>
</evidence>
<name>A0A5J4L9M6_9ACTN</name>
<evidence type="ECO:0000313" key="3">
    <source>
        <dbReference type="Proteomes" id="UP000325598"/>
    </source>
</evidence>
<accession>A0A5J4L9M6</accession>
<feature type="region of interest" description="Disordered" evidence="1">
    <location>
        <begin position="22"/>
        <end position="63"/>
    </location>
</feature>
<organism evidence="2 3">
    <name type="scientific">Streptomyces angustmyceticus</name>
    <dbReference type="NCBI Taxonomy" id="285578"/>
    <lineage>
        <taxon>Bacteria</taxon>
        <taxon>Bacillati</taxon>
        <taxon>Actinomycetota</taxon>
        <taxon>Actinomycetes</taxon>
        <taxon>Kitasatosporales</taxon>
        <taxon>Streptomycetaceae</taxon>
        <taxon>Streptomyces</taxon>
    </lineage>
</organism>
<evidence type="ECO:0000256" key="1">
    <source>
        <dbReference type="SAM" id="MobiDB-lite"/>
    </source>
</evidence>
<protein>
    <submittedName>
        <fullName evidence="2">Uncharacterized protein</fullName>
    </submittedName>
</protein>
<dbReference type="Proteomes" id="UP000325598">
    <property type="component" value="Unassembled WGS sequence"/>
</dbReference>
<keyword evidence="3" id="KW-1185">Reference proteome</keyword>
<reference evidence="2 3" key="1">
    <citation type="submission" date="2019-10" db="EMBL/GenBank/DDBJ databases">
        <title>Whole genome shotgun sequence of Streptomyces angustmyceticus NBRC 3934.</title>
        <authorList>
            <person name="Hosoyama A."/>
            <person name="Ichikawa N."/>
            <person name="Kimura A."/>
            <person name="Kitahashi Y."/>
            <person name="Komaki H."/>
            <person name="Uohara A."/>
        </authorList>
    </citation>
    <scope>NUCLEOTIDE SEQUENCE [LARGE SCALE GENOMIC DNA]</scope>
    <source>
        <strain evidence="2 3">NBRC 3934</strain>
    </source>
</reference>
<sequence length="63" mass="6455">MVRLRTTRGAGWECRGGRRVGGVTAAGNGAAVSPDRNAPVAEGGALRAPDRAREDNKMAGYGS</sequence>